<dbReference type="Proteomes" id="UP000747542">
    <property type="component" value="Unassembled WGS sequence"/>
</dbReference>
<dbReference type="AlphaFoldDB" id="A0A8J5MNH0"/>
<organism evidence="2 3">
    <name type="scientific">Homarus americanus</name>
    <name type="common">American lobster</name>
    <dbReference type="NCBI Taxonomy" id="6706"/>
    <lineage>
        <taxon>Eukaryota</taxon>
        <taxon>Metazoa</taxon>
        <taxon>Ecdysozoa</taxon>
        <taxon>Arthropoda</taxon>
        <taxon>Crustacea</taxon>
        <taxon>Multicrustacea</taxon>
        <taxon>Malacostraca</taxon>
        <taxon>Eumalacostraca</taxon>
        <taxon>Eucarida</taxon>
        <taxon>Decapoda</taxon>
        <taxon>Pleocyemata</taxon>
        <taxon>Astacidea</taxon>
        <taxon>Nephropoidea</taxon>
        <taxon>Nephropidae</taxon>
        <taxon>Homarus</taxon>
    </lineage>
</organism>
<feature type="compositionally biased region" description="Basic residues" evidence="1">
    <location>
        <begin position="10"/>
        <end position="21"/>
    </location>
</feature>
<proteinExistence type="predicted"/>
<protein>
    <submittedName>
        <fullName evidence="2">Uncharacterized protein</fullName>
    </submittedName>
</protein>
<evidence type="ECO:0000313" key="2">
    <source>
        <dbReference type="EMBL" id="KAG7157597.1"/>
    </source>
</evidence>
<feature type="region of interest" description="Disordered" evidence="1">
    <location>
        <begin position="1"/>
        <end position="65"/>
    </location>
</feature>
<keyword evidence="3" id="KW-1185">Reference proteome</keyword>
<sequence>MVIEKEAVAKRKLSKKPKAKKRKDESSTTCEEEQSEDKADLDNSDDTNDNVPLPEDKEDFEEVQQRPQVDEYYLVDFDKFFYIRHFLECSPTTEQFKFKFLLLATKPRGRNSSVRAYICLFCIPKTGRFKGVQAAG</sequence>
<comment type="caution">
    <text evidence="2">The sequence shown here is derived from an EMBL/GenBank/DDBJ whole genome shotgun (WGS) entry which is preliminary data.</text>
</comment>
<evidence type="ECO:0000256" key="1">
    <source>
        <dbReference type="SAM" id="MobiDB-lite"/>
    </source>
</evidence>
<gene>
    <name evidence="2" type="ORF">Hamer_G021395</name>
</gene>
<reference evidence="2" key="1">
    <citation type="journal article" date="2021" name="Sci. Adv.">
        <title>The American lobster genome reveals insights on longevity, neural, and immune adaptations.</title>
        <authorList>
            <person name="Polinski J.M."/>
            <person name="Zimin A.V."/>
            <person name="Clark K.F."/>
            <person name="Kohn A.B."/>
            <person name="Sadowski N."/>
            <person name="Timp W."/>
            <person name="Ptitsyn A."/>
            <person name="Khanna P."/>
            <person name="Romanova D.Y."/>
            <person name="Williams P."/>
            <person name="Greenwood S.J."/>
            <person name="Moroz L.L."/>
            <person name="Walt D.R."/>
            <person name="Bodnar A.G."/>
        </authorList>
    </citation>
    <scope>NUCLEOTIDE SEQUENCE</scope>
    <source>
        <strain evidence="2">GMGI-L3</strain>
    </source>
</reference>
<evidence type="ECO:0000313" key="3">
    <source>
        <dbReference type="Proteomes" id="UP000747542"/>
    </source>
</evidence>
<accession>A0A8J5MNH0</accession>
<name>A0A8J5MNH0_HOMAM</name>
<dbReference type="EMBL" id="JAHLQT010037266">
    <property type="protein sequence ID" value="KAG7157597.1"/>
    <property type="molecule type" value="Genomic_DNA"/>
</dbReference>